<proteinExistence type="predicted"/>
<gene>
    <name evidence="1" type="ORF">SCF082_LOCUS4221</name>
</gene>
<feature type="non-terminal residue" evidence="1">
    <location>
        <position position="1"/>
    </location>
</feature>
<organism evidence="1 2">
    <name type="scientific">Durusdinium trenchii</name>
    <dbReference type="NCBI Taxonomy" id="1381693"/>
    <lineage>
        <taxon>Eukaryota</taxon>
        <taxon>Sar</taxon>
        <taxon>Alveolata</taxon>
        <taxon>Dinophyceae</taxon>
        <taxon>Suessiales</taxon>
        <taxon>Symbiodiniaceae</taxon>
        <taxon>Durusdinium</taxon>
    </lineage>
</organism>
<sequence length="256" mass="29659">VLRNLPNRQKTYNIELFWRVILAQRSLRNLRMPVTCFITAESIEDRTSWRKIRYSEDHEVIFKYQSQMEEAFQNQAAWNQCQEWTVLRPPLGLQVTEAHGHARRLFGLHLAAVVPDRSAGTRDKVDKTDQVGQATCNHSLDEPLLCHKDYIVDQNTDQVHSEEEVRFHGVPRKGWDRYFRGMRCQARNVINWKGRGHLPQPPQRGCWLLPTSDEAAVVVAQQQSLLRSLGWRVVSAPVEVVQDLGNKVRLQDFAQA</sequence>
<reference evidence="1 2" key="1">
    <citation type="submission" date="2024-02" db="EMBL/GenBank/DDBJ databases">
        <authorList>
            <person name="Chen Y."/>
            <person name="Shah S."/>
            <person name="Dougan E. K."/>
            <person name="Thang M."/>
            <person name="Chan C."/>
        </authorList>
    </citation>
    <scope>NUCLEOTIDE SEQUENCE [LARGE SCALE GENOMIC DNA]</scope>
</reference>
<evidence type="ECO:0000313" key="2">
    <source>
        <dbReference type="Proteomes" id="UP001642464"/>
    </source>
</evidence>
<accession>A0ABP0HY37</accession>
<keyword evidence="2" id="KW-1185">Reference proteome</keyword>
<feature type="non-terminal residue" evidence="1">
    <location>
        <position position="256"/>
    </location>
</feature>
<dbReference type="EMBL" id="CAXAMM010002194">
    <property type="protein sequence ID" value="CAK8995128.1"/>
    <property type="molecule type" value="Genomic_DNA"/>
</dbReference>
<comment type="caution">
    <text evidence="1">The sequence shown here is derived from an EMBL/GenBank/DDBJ whole genome shotgun (WGS) entry which is preliminary data.</text>
</comment>
<protein>
    <submittedName>
        <fullName evidence="1">Uncharacterized protein</fullName>
    </submittedName>
</protein>
<dbReference type="Proteomes" id="UP001642464">
    <property type="component" value="Unassembled WGS sequence"/>
</dbReference>
<evidence type="ECO:0000313" key="1">
    <source>
        <dbReference type="EMBL" id="CAK8995128.1"/>
    </source>
</evidence>
<name>A0ABP0HY37_9DINO</name>